<evidence type="ECO:0000313" key="9">
    <source>
        <dbReference type="EMBL" id="CAD5121737.1"/>
    </source>
</evidence>
<feature type="coiled-coil region" evidence="6">
    <location>
        <begin position="42"/>
        <end position="115"/>
    </location>
</feature>
<dbReference type="GO" id="GO:0140672">
    <property type="term" value="C:ATAC complex"/>
    <property type="evidence" value="ECO:0007669"/>
    <property type="project" value="UniProtKB-ARBA"/>
</dbReference>
<reference evidence="9 10" key="1">
    <citation type="submission" date="2020-08" db="EMBL/GenBank/DDBJ databases">
        <authorList>
            <person name="Hejnol A."/>
        </authorList>
    </citation>
    <scope>NUCLEOTIDE SEQUENCE [LARGE SCALE GENOMIC DNA]</scope>
</reference>
<dbReference type="AlphaFoldDB" id="A0A7I8W0Q6"/>
<sequence length="310" mass="34689">MRRSRGTLNSAPSSLVTSTKELNQSARNSPSSMNDLNVTESLQELTDLVQKVESERQHSENTLGNIEKTHEKIQQEQKVSQYYKQKLKGLYESALQDASSEIDALRKALHKISEIRSSMKSESTVVKPLMRRGVLMSMLLKEGTYLPLWASKHGETAPTLCGAIQADPSYISQSSDHVAARVKGNDGEENWILAQVVSFNSATGKYDIDDVDAEEGKERHTLGKRRLVPLPKYKASPDTDSYALFPKGTTVYALYPQTTCFYKGIVHELPTSSNLDYSILFEDSSYPSGYSPPLMVSQRYVIACRHEKKK</sequence>
<dbReference type="FunFam" id="2.30.30.140:FF:000026">
    <property type="entry name" value="SAGA-associated factor 29 homolog"/>
    <property type="match status" value="1"/>
</dbReference>
<evidence type="ECO:0000256" key="6">
    <source>
        <dbReference type="SAM" id="Coils"/>
    </source>
</evidence>
<name>A0A7I8W0Q6_9ANNE</name>
<dbReference type="Pfam" id="PF07039">
    <property type="entry name" value="SGF29_Tudor"/>
    <property type="match status" value="1"/>
</dbReference>
<dbReference type="FunFam" id="2.30.30.140:FF:000029">
    <property type="entry name" value="SAGA-associated factor 29 homolog"/>
    <property type="match status" value="1"/>
</dbReference>
<evidence type="ECO:0000256" key="3">
    <source>
        <dbReference type="ARBA" id="ARBA00023054"/>
    </source>
</evidence>
<comment type="subcellular location">
    <subcellularLocation>
        <location evidence="1">Nucleus</location>
    </subcellularLocation>
</comment>
<dbReference type="CDD" id="cd20393">
    <property type="entry name" value="Tudor_SGF29_rpt1"/>
    <property type="match status" value="1"/>
</dbReference>
<dbReference type="PANTHER" id="PTHR21539">
    <property type="entry name" value="SAGA-ASSOCIATED FACTOR 29"/>
    <property type="match status" value="1"/>
</dbReference>
<evidence type="ECO:0000313" key="10">
    <source>
        <dbReference type="Proteomes" id="UP000549394"/>
    </source>
</evidence>
<feature type="region of interest" description="Disordered" evidence="7">
    <location>
        <begin position="1"/>
        <end position="36"/>
    </location>
</feature>
<dbReference type="InterPro" id="IPR037802">
    <property type="entry name" value="SGF29"/>
</dbReference>
<evidence type="ECO:0000256" key="1">
    <source>
        <dbReference type="ARBA" id="ARBA00004123"/>
    </source>
</evidence>
<dbReference type="PANTHER" id="PTHR21539:SF0">
    <property type="entry name" value="SAGA-ASSOCIATED FACTOR 29"/>
    <property type="match status" value="1"/>
</dbReference>
<dbReference type="EMBL" id="CAJFCJ010000015">
    <property type="protein sequence ID" value="CAD5121737.1"/>
    <property type="molecule type" value="Genomic_DNA"/>
</dbReference>
<evidence type="ECO:0000256" key="4">
    <source>
        <dbReference type="ARBA" id="ARBA00023163"/>
    </source>
</evidence>
<protein>
    <submittedName>
        <fullName evidence="9">DgyrCDS10214</fullName>
    </submittedName>
</protein>
<feature type="domain" description="SGF29 C-terminal" evidence="8">
    <location>
        <begin position="168"/>
        <end position="310"/>
    </location>
</feature>
<organism evidence="9 10">
    <name type="scientific">Dimorphilus gyrociliatus</name>
    <dbReference type="NCBI Taxonomy" id="2664684"/>
    <lineage>
        <taxon>Eukaryota</taxon>
        <taxon>Metazoa</taxon>
        <taxon>Spiralia</taxon>
        <taxon>Lophotrochozoa</taxon>
        <taxon>Annelida</taxon>
        <taxon>Polychaeta</taxon>
        <taxon>Polychaeta incertae sedis</taxon>
        <taxon>Dinophilidae</taxon>
        <taxon>Dimorphilus</taxon>
    </lineage>
</organism>
<comment type="caution">
    <text evidence="9">The sequence shown here is derived from an EMBL/GenBank/DDBJ whole genome shotgun (WGS) entry which is preliminary data.</text>
</comment>
<keyword evidence="3 6" id="KW-0175">Coiled coil</keyword>
<keyword evidence="4" id="KW-0804">Transcription</keyword>
<accession>A0A7I8W0Q6</accession>
<evidence type="ECO:0000256" key="5">
    <source>
        <dbReference type="ARBA" id="ARBA00023242"/>
    </source>
</evidence>
<proteinExistence type="predicted"/>
<keyword evidence="5" id="KW-0539">Nucleus</keyword>
<gene>
    <name evidence="9" type="ORF">DGYR_LOCUS9650</name>
</gene>
<dbReference type="Proteomes" id="UP000549394">
    <property type="component" value="Unassembled WGS sequence"/>
</dbReference>
<dbReference type="InterPro" id="IPR047288">
    <property type="entry name" value="Tudor_SGF29_rpt1"/>
</dbReference>
<dbReference type="PROSITE" id="PS51518">
    <property type="entry name" value="SGF29_C"/>
    <property type="match status" value="1"/>
</dbReference>
<keyword evidence="2" id="KW-0805">Transcription regulation</keyword>
<evidence type="ECO:0000259" key="8">
    <source>
        <dbReference type="PROSITE" id="PS51518"/>
    </source>
</evidence>
<dbReference type="InterPro" id="IPR047287">
    <property type="entry name" value="Tudor_SGF29_rpt2"/>
</dbReference>
<evidence type="ECO:0000256" key="7">
    <source>
        <dbReference type="SAM" id="MobiDB-lite"/>
    </source>
</evidence>
<dbReference type="GO" id="GO:0005634">
    <property type="term" value="C:nucleus"/>
    <property type="evidence" value="ECO:0007669"/>
    <property type="project" value="UniProtKB-SubCell"/>
</dbReference>
<evidence type="ECO:0000256" key="2">
    <source>
        <dbReference type="ARBA" id="ARBA00023015"/>
    </source>
</evidence>
<dbReference type="OrthoDB" id="10265994at2759"/>
<dbReference type="Gene3D" id="2.30.30.140">
    <property type="match status" value="2"/>
</dbReference>
<dbReference type="InterPro" id="IPR010750">
    <property type="entry name" value="SGF29_tudor-like_dom"/>
</dbReference>
<dbReference type="CDD" id="cd20394">
    <property type="entry name" value="Tudor_SGF29_rpt2"/>
    <property type="match status" value="1"/>
</dbReference>
<dbReference type="GO" id="GO:0000124">
    <property type="term" value="C:SAGA complex"/>
    <property type="evidence" value="ECO:0007669"/>
    <property type="project" value="InterPro"/>
</dbReference>
<keyword evidence="10" id="KW-1185">Reference proteome</keyword>